<dbReference type="eggNOG" id="COG1538">
    <property type="taxonomic scope" value="Bacteria"/>
</dbReference>
<dbReference type="HOGENOM" id="CLU_012817_13_1_7"/>
<organism evidence="4">
    <name type="scientific">Wolinella succinogenes (strain ATCC 29543 / DSM 1740 / CCUG 13145 / JCM 31913 / LMG 7466 / NCTC 11488 / FDC 602W)</name>
    <name type="common">Vibrio succinogenes</name>
    <dbReference type="NCBI Taxonomy" id="273121"/>
    <lineage>
        <taxon>Bacteria</taxon>
        <taxon>Pseudomonadati</taxon>
        <taxon>Campylobacterota</taxon>
        <taxon>Epsilonproteobacteria</taxon>
        <taxon>Campylobacterales</taxon>
        <taxon>Helicobacteraceae</taxon>
        <taxon>Wolinella</taxon>
    </lineage>
</organism>
<keyword evidence="2" id="KW-0472">Membrane</keyword>
<dbReference type="EMBL" id="BX571659">
    <property type="protein sequence ID" value="CAE09886.1"/>
    <property type="molecule type" value="Genomic_DNA"/>
</dbReference>
<dbReference type="AlphaFoldDB" id="Q7M9P8"/>
<evidence type="ECO:0000313" key="4">
    <source>
        <dbReference type="Proteomes" id="UP000000422"/>
    </source>
</evidence>
<name>Q7M9P8_WOLSU</name>
<protein>
    <submittedName>
        <fullName evidence="3">PUTATIVE OUTER MEMBRANE CHANNEL PROTEIN</fullName>
    </submittedName>
</protein>
<evidence type="ECO:0000256" key="2">
    <source>
        <dbReference type="RuleBase" id="RU362097"/>
    </source>
</evidence>
<keyword evidence="2" id="KW-0564">Palmitate</keyword>
<accession>Q7M9P8</accession>
<dbReference type="Gene3D" id="2.20.200.10">
    <property type="entry name" value="Outer membrane efflux proteins (OEP)"/>
    <property type="match status" value="1"/>
</dbReference>
<dbReference type="SUPFAM" id="SSF56954">
    <property type="entry name" value="Outer membrane efflux proteins (OEP)"/>
    <property type="match status" value="1"/>
</dbReference>
<dbReference type="Pfam" id="PF02321">
    <property type="entry name" value="OEP"/>
    <property type="match status" value="2"/>
</dbReference>
<dbReference type="InterPro" id="IPR003423">
    <property type="entry name" value="OMP_efflux"/>
</dbReference>
<evidence type="ECO:0000313" key="3">
    <source>
        <dbReference type="EMBL" id="CAE09886.1"/>
    </source>
</evidence>
<sequence length="468" mass="51281">MARNVAVILAGALLLAGCSMSPKLELKPVEIPLALAKEAKTMEVINVEWWREFKDPLLEELIKEALVHNSDLRVAATNVSLARATLGGARADLYPSLDAEGSAGRKKTSDESYPVGTRATYNNFSLSGVLSYEIDLWGRLRDSKRSAEALLLANEANQETIALAVASSVAEGYFNLITLREGIQILKETVDSYQKSYDYRLKQHGLGAISEIVMEQSRVELESAKANLYLYERQESEAATALSILLGRTPKEIFEKSFSLASVLPALPEVPAGLPSEILTHRSDIKVAEEKLKAANYSIGVARAAYFPTLSLSGVLGYQSAELDRLMRPSGEMWSLGGNLGAPLLNFGRTSAKVESAKAQKESAEIEYEATIRQAFGEVKDALVKREVANKRLLSLQSQTTSQNRVLEIAQKRFDEGHFSHLDLLDAQRGYLNARLALNSAKLETATSVVTLYKALGGGWRITQEETK</sequence>
<keyword evidence="2" id="KW-0449">Lipoprotein</keyword>
<evidence type="ECO:0000256" key="1">
    <source>
        <dbReference type="ARBA" id="ARBA00007613"/>
    </source>
</evidence>
<proteinExistence type="inferred from homology"/>
<comment type="similarity">
    <text evidence="1 2">Belongs to the outer membrane factor (OMF) (TC 1.B.17) family.</text>
</comment>
<dbReference type="RefSeq" id="WP_011138683.1">
    <property type="nucleotide sequence ID" value="NC_005090.1"/>
</dbReference>
<dbReference type="Gene3D" id="1.20.1600.10">
    <property type="entry name" value="Outer membrane efflux proteins (OEP)"/>
    <property type="match status" value="1"/>
</dbReference>
<keyword evidence="2" id="KW-1134">Transmembrane beta strand</keyword>
<dbReference type="GO" id="GO:0015562">
    <property type="term" value="F:efflux transmembrane transporter activity"/>
    <property type="evidence" value="ECO:0007669"/>
    <property type="project" value="InterPro"/>
</dbReference>
<dbReference type="PANTHER" id="PTHR30203">
    <property type="entry name" value="OUTER MEMBRANE CATION EFFLUX PROTEIN"/>
    <property type="match status" value="1"/>
</dbReference>
<dbReference type="STRING" id="273121.WS0771"/>
<dbReference type="InterPro" id="IPR010131">
    <property type="entry name" value="MdtP/NodT-like"/>
</dbReference>
<dbReference type="NCBIfam" id="TIGR01845">
    <property type="entry name" value="outer_NodT"/>
    <property type="match status" value="1"/>
</dbReference>
<keyword evidence="2" id="KW-0812">Transmembrane</keyword>
<dbReference type="Proteomes" id="UP000000422">
    <property type="component" value="Chromosome"/>
</dbReference>
<dbReference type="PROSITE" id="PS51257">
    <property type="entry name" value="PROKAR_LIPOPROTEIN"/>
    <property type="match status" value="1"/>
</dbReference>
<reference evidence="3 4" key="1">
    <citation type="journal article" date="2003" name="Proc. Natl. Acad. Sci. U.S.A.">
        <title>Complete genome sequence and analysis of Wolinella succinogenes.</title>
        <authorList>
            <person name="Baar C."/>
            <person name="Eppinger M."/>
            <person name="Raddatz G."/>
            <person name="Simon JM."/>
            <person name="Lanz C."/>
            <person name="Klimmek O."/>
            <person name="Nandakumar R."/>
            <person name="Gross R."/>
            <person name="Rosinus A."/>
            <person name="Keller H."/>
            <person name="Jagtap P."/>
            <person name="Linke B."/>
            <person name="Meyer F."/>
            <person name="Lederer H."/>
            <person name="Schuster S.C."/>
        </authorList>
    </citation>
    <scope>NUCLEOTIDE SEQUENCE [LARGE SCALE GENOMIC DNA]</scope>
    <source>
        <strain evidence="4">ATCC 29543 / DSM 1740 / CCUG 13145 / JCM 31913 / LMG 7466 / NCTC 11488 / FDC 602W</strain>
    </source>
</reference>
<dbReference type="GO" id="GO:0005886">
    <property type="term" value="C:plasma membrane"/>
    <property type="evidence" value="ECO:0007669"/>
    <property type="project" value="UniProtKB-SubCell"/>
</dbReference>
<comment type="subcellular location">
    <subcellularLocation>
        <location evidence="2">Cell membrane</location>
        <topology evidence="2">Lipid-anchor</topology>
    </subcellularLocation>
</comment>
<keyword evidence="4" id="KW-1185">Reference proteome</keyword>
<gene>
    <name evidence="3" type="ordered locus">WS0771</name>
</gene>
<dbReference type="KEGG" id="wsu:WS0771"/>